<gene>
    <name evidence="1" type="ORF">F1C12_17600</name>
</gene>
<evidence type="ECO:0008006" key="3">
    <source>
        <dbReference type="Google" id="ProtNLM"/>
    </source>
</evidence>
<protein>
    <recommendedName>
        <fullName evidence="3">Cupin domain-containing protein</fullName>
    </recommendedName>
</protein>
<dbReference type="KEGG" id="lse:F1C12_17600"/>
<accession>A0A7G6YE36</accession>
<evidence type="ECO:0000313" key="2">
    <source>
        <dbReference type="Proteomes" id="UP000515511"/>
    </source>
</evidence>
<reference evidence="2" key="1">
    <citation type="submission" date="2019-09" db="EMBL/GenBank/DDBJ databases">
        <title>Antimicrobial potential of Antarctic Bacteria.</title>
        <authorList>
            <person name="Benaud N."/>
            <person name="Edwards R.J."/>
            <person name="Ferrari B.C."/>
        </authorList>
    </citation>
    <scope>NUCLEOTIDE SEQUENCE [LARGE SCALE GENOMIC DNA]</scope>
    <source>
        <strain evidence="2">INR9</strain>
    </source>
</reference>
<dbReference type="RefSeq" id="WP_185276191.1">
    <property type="nucleotide sequence ID" value="NZ_CP043641.1"/>
</dbReference>
<sequence>MIELQDRPRIVRATSYIVALGGTASGVNVGNEPGVGRTVTAPPGRQPVPAGPFAVLRGSAVVEFDGDDSLVYLRSGMVCDFAPGSGASWVVAEPLTVQEVTRCPWSEAGETETGLAA</sequence>
<proteinExistence type="predicted"/>
<evidence type="ECO:0000313" key="1">
    <source>
        <dbReference type="EMBL" id="QNE36751.1"/>
    </source>
</evidence>
<dbReference type="EMBL" id="CP043641">
    <property type="protein sequence ID" value="QNE36751.1"/>
    <property type="molecule type" value="Genomic_DNA"/>
</dbReference>
<dbReference type="AlphaFoldDB" id="A0A7G6YE36"/>
<organism evidence="1 2">
    <name type="scientific">Leifsonia shinshuensis</name>
    <dbReference type="NCBI Taxonomy" id="150026"/>
    <lineage>
        <taxon>Bacteria</taxon>
        <taxon>Bacillati</taxon>
        <taxon>Actinomycetota</taxon>
        <taxon>Actinomycetes</taxon>
        <taxon>Micrococcales</taxon>
        <taxon>Microbacteriaceae</taxon>
        <taxon>Leifsonia</taxon>
    </lineage>
</organism>
<dbReference type="Proteomes" id="UP000515511">
    <property type="component" value="Chromosome"/>
</dbReference>
<name>A0A7G6YE36_9MICO</name>